<comment type="caution">
    <text evidence="2">The sequence shown here is derived from an EMBL/GenBank/DDBJ whole genome shotgun (WGS) entry which is preliminary data.</text>
</comment>
<reference evidence="3" key="1">
    <citation type="submission" date="2017-05" db="EMBL/GenBank/DDBJ databases">
        <authorList>
            <person name="Lin X."/>
        </authorList>
    </citation>
    <scope>NUCLEOTIDE SEQUENCE [LARGE SCALE GENOMIC DNA]</scope>
    <source>
        <strain evidence="3">JLT2012</strain>
    </source>
</reference>
<dbReference type="EMBL" id="NFZT01000001">
    <property type="protein sequence ID" value="OWV34415.1"/>
    <property type="molecule type" value="Genomic_DNA"/>
</dbReference>
<evidence type="ECO:0000313" key="3">
    <source>
        <dbReference type="Proteomes" id="UP000198462"/>
    </source>
</evidence>
<proteinExistence type="predicted"/>
<name>A0A219B7R6_9SPHN</name>
<keyword evidence="1" id="KW-0812">Transmembrane</keyword>
<accession>A0A219B7R6</accession>
<gene>
    <name evidence="2" type="ORF">B5C34_13740</name>
</gene>
<dbReference type="OrthoDB" id="7586225at2"/>
<feature type="transmembrane region" description="Helical" evidence="1">
    <location>
        <begin position="6"/>
        <end position="27"/>
    </location>
</feature>
<evidence type="ECO:0000256" key="1">
    <source>
        <dbReference type="SAM" id="Phobius"/>
    </source>
</evidence>
<keyword evidence="3" id="KW-1185">Reference proteome</keyword>
<keyword evidence="1" id="KW-0472">Membrane</keyword>
<dbReference type="RefSeq" id="WP_088713115.1">
    <property type="nucleotide sequence ID" value="NZ_NFZT01000001.1"/>
</dbReference>
<protein>
    <submittedName>
        <fullName evidence="2">Uncharacterized protein</fullName>
    </submittedName>
</protein>
<dbReference type="AlphaFoldDB" id="A0A219B7R6"/>
<organism evidence="2 3">
    <name type="scientific">Pacificimonas flava</name>
    <dbReference type="NCBI Taxonomy" id="1234595"/>
    <lineage>
        <taxon>Bacteria</taxon>
        <taxon>Pseudomonadati</taxon>
        <taxon>Pseudomonadota</taxon>
        <taxon>Alphaproteobacteria</taxon>
        <taxon>Sphingomonadales</taxon>
        <taxon>Sphingosinicellaceae</taxon>
        <taxon>Pacificimonas</taxon>
    </lineage>
</organism>
<dbReference type="Proteomes" id="UP000198462">
    <property type="component" value="Unassembled WGS sequence"/>
</dbReference>
<keyword evidence="1" id="KW-1133">Transmembrane helix</keyword>
<evidence type="ECO:0000313" key="2">
    <source>
        <dbReference type="EMBL" id="OWV34415.1"/>
    </source>
</evidence>
<sequence length="59" mass="6314">MEILLKIALSVAVIGAFALLVGGAYILLRRPRAERKKGLLMIAVAVVTVTNVWLLTAPV</sequence>
<feature type="transmembrane region" description="Helical" evidence="1">
    <location>
        <begin position="39"/>
        <end position="56"/>
    </location>
</feature>